<gene>
    <name evidence="3" type="ORF">B4N89_15455</name>
</gene>
<protein>
    <submittedName>
        <fullName evidence="3">Uncharacterized protein</fullName>
    </submittedName>
</protein>
<dbReference type="EMBL" id="MWQN01000001">
    <property type="protein sequence ID" value="OPC82152.1"/>
    <property type="molecule type" value="Genomic_DNA"/>
</dbReference>
<evidence type="ECO:0000313" key="3">
    <source>
        <dbReference type="EMBL" id="OPC82152.1"/>
    </source>
</evidence>
<keyword evidence="2" id="KW-1133">Transmembrane helix</keyword>
<keyword evidence="2" id="KW-0472">Membrane</keyword>
<evidence type="ECO:0000256" key="1">
    <source>
        <dbReference type="SAM" id="MobiDB-lite"/>
    </source>
</evidence>
<name>A0A1T3NZK8_9ACTN</name>
<keyword evidence="2" id="KW-0812">Transmembrane</keyword>
<reference evidence="3 4" key="1">
    <citation type="submission" date="2017-03" db="EMBL/GenBank/DDBJ databases">
        <title>Draft genome sequence of Streptomyces scabrisporus NF3, endophyte isolated from Amphipterygium adstringens.</title>
        <authorList>
            <person name="Vazquez M."/>
            <person name="Ceapa C.D."/>
            <person name="Rodriguez Luna D."/>
            <person name="Sanchez Esquivel S."/>
        </authorList>
    </citation>
    <scope>NUCLEOTIDE SEQUENCE [LARGE SCALE GENOMIC DNA]</scope>
    <source>
        <strain evidence="3 4">NF3</strain>
    </source>
</reference>
<organism evidence="3 4">
    <name type="scientific">Embleya scabrispora</name>
    <dbReference type="NCBI Taxonomy" id="159449"/>
    <lineage>
        <taxon>Bacteria</taxon>
        <taxon>Bacillati</taxon>
        <taxon>Actinomycetota</taxon>
        <taxon>Actinomycetes</taxon>
        <taxon>Kitasatosporales</taxon>
        <taxon>Streptomycetaceae</taxon>
        <taxon>Embleya</taxon>
    </lineage>
</organism>
<proteinExistence type="predicted"/>
<evidence type="ECO:0000256" key="2">
    <source>
        <dbReference type="SAM" id="Phobius"/>
    </source>
</evidence>
<feature type="region of interest" description="Disordered" evidence="1">
    <location>
        <begin position="72"/>
        <end position="115"/>
    </location>
</feature>
<sequence>MTARQTDRRHPIPTPLVTCALCAVAGAVLCLAAVHRSGLPANPNLIGLLRQPAPLATLVFGLSGLLVALRGRTGRGKPVESSPPKAAPWSLRHSAVSTSGPPRHGEGATHSPGAG</sequence>
<dbReference type="RefSeq" id="WP_143657977.1">
    <property type="nucleotide sequence ID" value="NZ_MWQN01000001.1"/>
</dbReference>
<keyword evidence="4" id="KW-1185">Reference proteome</keyword>
<comment type="caution">
    <text evidence="3">The sequence shown here is derived from an EMBL/GenBank/DDBJ whole genome shotgun (WGS) entry which is preliminary data.</text>
</comment>
<dbReference type="AlphaFoldDB" id="A0A1T3NZK8"/>
<dbReference type="Proteomes" id="UP000190037">
    <property type="component" value="Unassembled WGS sequence"/>
</dbReference>
<dbReference type="OrthoDB" id="4350710at2"/>
<accession>A0A1T3NZK8</accession>
<evidence type="ECO:0000313" key="4">
    <source>
        <dbReference type="Proteomes" id="UP000190037"/>
    </source>
</evidence>
<feature type="transmembrane region" description="Helical" evidence="2">
    <location>
        <begin position="52"/>
        <end position="69"/>
    </location>
</feature>